<proteinExistence type="predicted"/>
<dbReference type="Proteomes" id="UP000729402">
    <property type="component" value="Unassembled WGS sequence"/>
</dbReference>
<comment type="caution">
    <text evidence="1">The sequence shown here is derived from an EMBL/GenBank/DDBJ whole genome shotgun (WGS) entry which is preliminary data.</text>
</comment>
<dbReference type="EMBL" id="JAAALK010000289">
    <property type="protein sequence ID" value="KAG8048761.1"/>
    <property type="molecule type" value="Genomic_DNA"/>
</dbReference>
<dbReference type="OrthoDB" id="2017405at2759"/>
<evidence type="ECO:0000313" key="2">
    <source>
        <dbReference type="Proteomes" id="UP000729402"/>
    </source>
</evidence>
<keyword evidence="2" id="KW-1185">Reference proteome</keyword>
<dbReference type="AlphaFoldDB" id="A0A8J5R8H5"/>
<name>A0A8J5R8H5_ZIZPA</name>
<organism evidence="1 2">
    <name type="scientific">Zizania palustris</name>
    <name type="common">Northern wild rice</name>
    <dbReference type="NCBI Taxonomy" id="103762"/>
    <lineage>
        <taxon>Eukaryota</taxon>
        <taxon>Viridiplantae</taxon>
        <taxon>Streptophyta</taxon>
        <taxon>Embryophyta</taxon>
        <taxon>Tracheophyta</taxon>
        <taxon>Spermatophyta</taxon>
        <taxon>Magnoliopsida</taxon>
        <taxon>Liliopsida</taxon>
        <taxon>Poales</taxon>
        <taxon>Poaceae</taxon>
        <taxon>BOP clade</taxon>
        <taxon>Oryzoideae</taxon>
        <taxon>Oryzeae</taxon>
        <taxon>Zizaniinae</taxon>
        <taxon>Zizania</taxon>
    </lineage>
</organism>
<sequence>MVVFLGMSTIVTPPAVLQLLLAVEEFLEQILHLGDVCGVADDHDVVHIALVHLSVADALLHRLHALAK</sequence>
<dbReference type="Pfam" id="PF10712">
    <property type="entry name" value="NAD-GH"/>
    <property type="match status" value="1"/>
</dbReference>
<reference evidence="1" key="1">
    <citation type="journal article" date="2021" name="bioRxiv">
        <title>Whole Genome Assembly and Annotation of Northern Wild Rice, Zizania palustris L., Supports a Whole Genome Duplication in the Zizania Genus.</title>
        <authorList>
            <person name="Haas M."/>
            <person name="Kono T."/>
            <person name="Macchietto M."/>
            <person name="Millas R."/>
            <person name="McGilp L."/>
            <person name="Shao M."/>
            <person name="Duquette J."/>
            <person name="Hirsch C.N."/>
            <person name="Kimball J."/>
        </authorList>
    </citation>
    <scope>NUCLEOTIDE SEQUENCE</scope>
    <source>
        <tissue evidence="1">Fresh leaf tissue</tissue>
    </source>
</reference>
<dbReference type="InterPro" id="IPR019651">
    <property type="entry name" value="Glutamate_DH_NAD-spec"/>
</dbReference>
<accession>A0A8J5R8H5</accession>
<gene>
    <name evidence="1" type="ORF">GUJ93_ZPchr0009g975</name>
</gene>
<reference evidence="1" key="2">
    <citation type="submission" date="2021-02" db="EMBL/GenBank/DDBJ databases">
        <authorList>
            <person name="Kimball J.A."/>
            <person name="Haas M.W."/>
            <person name="Macchietto M."/>
            <person name="Kono T."/>
            <person name="Duquette J."/>
            <person name="Shao M."/>
        </authorList>
    </citation>
    <scope>NUCLEOTIDE SEQUENCE</scope>
    <source>
        <tissue evidence="1">Fresh leaf tissue</tissue>
    </source>
</reference>
<evidence type="ECO:0000313" key="1">
    <source>
        <dbReference type="EMBL" id="KAG8048761.1"/>
    </source>
</evidence>
<protein>
    <submittedName>
        <fullName evidence="1">Uncharacterized protein</fullName>
    </submittedName>
</protein>